<name>A0ABQ5R416_9ACTN</name>
<evidence type="ECO:0000313" key="1">
    <source>
        <dbReference type="EMBL" id="GLI01532.1"/>
    </source>
</evidence>
<reference evidence="1" key="1">
    <citation type="submission" date="2022-12" db="EMBL/GenBank/DDBJ databases">
        <title>New Phytohabitans aurantiacus sp. RD004123 nov., an actinomycete isolated from soil.</title>
        <authorList>
            <person name="Triningsih D.W."/>
            <person name="Harunari E."/>
            <person name="Igarashi Y."/>
        </authorList>
    </citation>
    <scope>NUCLEOTIDE SEQUENCE</scope>
    <source>
        <strain evidence="1">RD004123</strain>
    </source>
</reference>
<dbReference type="SUPFAM" id="SSF52540">
    <property type="entry name" value="P-loop containing nucleoside triphosphate hydrolases"/>
    <property type="match status" value="1"/>
</dbReference>
<dbReference type="RefSeq" id="WP_281902642.1">
    <property type="nucleotide sequence ID" value="NZ_BSDI01000046.1"/>
</dbReference>
<sequence>MTGVVKVLYIAGWGRSGTTILDNILGSYENVFSAGELYYLWRRGLVQGRRCGCGEKIAECPLWSKVLHVAYGSEAPCPRRTADLQYRVTRVRNTRRLTRGELDAEAAEYRDLVGRLYTAVADVTGADLVVDSSKLPSGAAVLARVAGVEPYLVQMVRDPRAVAYSWTRPKAQLDRHRPMLMDQHGPAESTTKWLAWNLLTEQVARGYEGGRRLLRYEDFVADPRGTVEGLMAWAGVAAGSGPFVDGRTVRLGENHTVSGNPGRFRTGPVALNPDEEWRRAQPLGPRALCTALSFPLLHRYGYSLLP</sequence>
<protein>
    <submittedName>
        <fullName evidence="1">Sulfotransferase family protein</fullName>
    </submittedName>
</protein>
<proteinExistence type="predicted"/>
<dbReference type="Proteomes" id="UP001144280">
    <property type="component" value="Unassembled WGS sequence"/>
</dbReference>
<comment type="caution">
    <text evidence="1">The sequence shown here is derived from an EMBL/GenBank/DDBJ whole genome shotgun (WGS) entry which is preliminary data.</text>
</comment>
<organism evidence="1 2">
    <name type="scientific">Phytohabitans aurantiacus</name>
    <dbReference type="NCBI Taxonomy" id="3016789"/>
    <lineage>
        <taxon>Bacteria</taxon>
        <taxon>Bacillati</taxon>
        <taxon>Actinomycetota</taxon>
        <taxon>Actinomycetes</taxon>
        <taxon>Micromonosporales</taxon>
        <taxon>Micromonosporaceae</taxon>
    </lineage>
</organism>
<evidence type="ECO:0000313" key="2">
    <source>
        <dbReference type="Proteomes" id="UP001144280"/>
    </source>
</evidence>
<dbReference type="EMBL" id="BSDI01000046">
    <property type="protein sequence ID" value="GLI01532.1"/>
    <property type="molecule type" value="Genomic_DNA"/>
</dbReference>
<gene>
    <name evidence="1" type="ORF">Pa4123_68080</name>
</gene>
<accession>A0ABQ5R416</accession>
<keyword evidence="2" id="KW-1185">Reference proteome</keyword>
<dbReference type="InterPro" id="IPR027417">
    <property type="entry name" value="P-loop_NTPase"/>
</dbReference>
<dbReference type="Pfam" id="PF13469">
    <property type="entry name" value="Sulfotransfer_3"/>
    <property type="match status" value="1"/>
</dbReference>
<dbReference type="Gene3D" id="3.40.50.300">
    <property type="entry name" value="P-loop containing nucleotide triphosphate hydrolases"/>
    <property type="match status" value="1"/>
</dbReference>